<dbReference type="InterPro" id="IPR001851">
    <property type="entry name" value="ABC_transp_permease"/>
</dbReference>
<dbReference type="Pfam" id="PF02653">
    <property type="entry name" value="BPD_transp_2"/>
    <property type="match status" value="1"/>
</dbReference>
<evidence type="ECO:0000313" key="11">
    <source>
        <dbReference type="Proteomes" id="UP000243077"/>
    </source>
</evidence>
<reference evidence="10 11" key="1">
    <citation type="submission" date="2018-02" db="EMBL/GenBank/DDBJ databases">
        <title>Complete genome of the streamlined marine actinobacterium Pontimonas salivibrio CL-TW6 adapted to coastal planktonic lifestype.</title>
        <authorList>
            <person name="Cho B.C."/>
            <person name="Hardies S.C."/>
            <person name="Jang G.I."/>
            <person name="Hwang C.Y."/>
        </authorList>
    </citation>
    <scope>NUCLEOTIDE SEQUENCE [LARGE SCALE GENOMIC DNA]</scope>
    <source>
        <strain evidence="10 11">CL-TW6</strain>
    </source>
</reference>
<keyword evidence="6 9" id="KW-1133">Transmembrane helix</keyword>
<feature type="transmembrane region" description="Helical" evidence="9">
    <location>
        <begin position="226"/>
        <end position="245"/>
    </location>
</feature>
<feature type="transmembrane region" description="Helical" evidence="9">
    <location>
        <begin position="174"/>
        <end position="194"/>
    </location>
</feature>
<feature type="transmembrane region" description="Helical" evidence="9">
    <location>
        <begin position="101"/>
        <end position="122"/>
    </location>
</feature>
<evidence type="ECO:0000256" key="8">
    <source>
        <dbReference type="ARBA" id="ARBA00039381"/>
    </source>
</evidence>
<evidence type="ECO:0000256" key="7">
    <source>
        <dbReference type="ARBA" id="ARBA00023136"/>
    </source>
</evidence>
<dbReference type="PANTHER" id="PTHR32196">
    <property type="entry name" value="ABC TRANSPORTER PERMEASE PROTEIN YPHD-RELATED-RELATED"/>
    <property type="match status" value="1"/>
</dbReference>
<evidence type="ECO:0000256" key="2">
    <source>
        <dbReference type="ARBA" id="ARBA00022448"/>
    </source>
</evidence>
<dbReference type="GO" id="GO:0005886">
    <property type="term" value="C:plasma membrane"/>
    <property type="evidence" value="ECO:0007669"/>
    <property type="project" value="UniProtKB-SubCell"/>
</dbReference>
<keyword evidence="3" id="KW-1003">Cell membrane</keyword>
<feature type="transmembrane region" description="Helical" evidence="9">
    <location>
        <begin position="129"/>
        <end position="148"/>
    </location>
</feature>
<dbReference type="OrthoDB" id="9808136at2"/>
<feature type="transmembrane region" description="Helical" evidence="9">
    <location>
        <begin position="45"/>
        <end position="64"/>
    </location>
</feature>
<sequence length="343" mass="35182">MSNALDMKMDPLWKRMLGGGSGTIWVATILLFAASPVFAPASLSYSSVVGMLPFAAVLAIAAVGQTLVIQQGGLDLSVPGMMALSAALATGLYQWYAWPNWAAIIAAILLPGVAGLLSGIIVTQFRVMSLVVTLGMNAILLGLVFWLADGIPAGAPAALAQFAKGKVFDVPGVFGIPNALIIAAVIIVFLGFIVQRTIIGRRLTAVGVSQTAAAALGVPVNLYRSLAYMGAGMAYGLAGVLYAGYVTTPPLFYGDSYLLPTVAAVVLGGTAIGGGRAAIVSTGVAALFLTQLSQLMRAVGLPEPLQLIAQAGVLLAVVLMRAVIPMISASVKARRTTPITEVT</sequence>
<evidence type="ECO:0000256" key="5">
    <source>
        <dbReference type="ARBA" id="ARBA00022692"/>
    </source>
</evidence>
<keyword evidence="2" id="KW-0813">Transport</keyword>
<name>A0A2L2BRK2_9MICO</name>
<organism evidence="10 11">
    <name type="scientific">Pontimonas salivibrio</name>
    <dbReference type="NCBI Taxonomy" id="1159327"/>
    <lineage>
        <taxon>Bacteria</taxon>
        <taxon>Bacillati</taxon>
        <taxon>Actinomycetota</taxon>
        <taxon>Actinomycetes</taxon>
        <taxon>Micrococcales</taxon>
        <taxon>Microbacteriaceae</taxon>
        <taxon>Pontimonas</taxon>
    </lineage>
</organism>
<dbReference type="EMBL" id="CP026923">
    <property type="protein sequence ID" value="AVG24289.1"/>
    <property type="molecule type" value="Genomic_DNA"/>
</dbReference>
<feature type="transmembrane region" description="Helical" evidence="9">
    <location>
        <begin position="257"/>
        <end position="287"/>
    </location>
</feature>
<evidence type="ECO:0000313" key="10">
    <source>
        <dbReference type="EMBL" id="AVG24289.1"/>
    </source>
</evidence>
<feature type="transmembrane region" description="Helical" evidence="9">
    <location>
        <begin position="21"/>
        <end position="39"/>
    </location>
</feature>
<dbReference type="KEGG" id="psai:C3B54_111345"/>
<keyword evidence="11" id="KW-1185">Reference proteome</keyword>
<keyword evidence="7 9" id="KW-0472">Membrane</keyword>
<evidence type="ECO:0000256" key="3">
    <source>
        <dbReference type="ARBA" id="ARBA00022475"/>
    </source>
</evidence>
<feature type="transmembrane region" description="Helical" evidence="9">
    <location>
        <begin position="203"/>
        <end position="220"/>
    </location>
</feature>
<accession>A0A2L2BRK2</accession>
<dbReference type="CDD" id="cd06579">
    <property type="entry name" value="TM_PBP1_transp_AraH_like"/>
    <property type="match status" value="1"/>
</dbReference>
<keyword evidence="5 9" id="KW-0812">Transmembrane</keyword>
<evidence type="ECO:0000256" key="9">
    <source>
        <dbReference type="SAM" id="Phobius"/>
    </source>
</evidence>
<evidence type="ECO:0000256" key="4">
    <source>
        <dbReference type="ARBA" id="ARBA00022519"/>
    </source>
</evidence>
<comment type="subcellular location">
    <subcellularLocation>
        <location evidence="1">Cell membrane</location>
        <topology evidence="1">Multi-pass membrane protein</topology>
    </subcellularLocation>
</comment>
<feature type="transmembrane region" description="Helical" evidence="9">
    <location>
        <begin position="307"/>
        <end position="327"/>
    </location>
</feature>
<evidence type="ECO:0000256" key="6">
    <source>
        <dbReference type="ARBA" id="ARBA00022989"/>
    </source>
</evidence>
<dbReference type="RefSeq" id="WP_104913788.1">
    <property type="nucleotide sequence ID" value="NZ_CP026923.1"/>
</dbReference>
<evidence type="ECO:0000256" key="1">
    <source>
        <dbReference type="ARBA" id="ARBA00004651"/>
    </source>
</evidence>
<proteinExistence type="predicted"/>
<gene>
    <name evidence="10" type="ORF">C3B54_111345</name>
</gene>
<dbReference type="Proteomes" id="UP000243077">
    <property type="component" value="Chromosome"/>
</dbReference>
<dbReference type="GO" id="GO:0022857">
    <property type="term" value="F:transmembrane transporter activity"/>
    <property type="evidence" value="ECO:0007669"/>
    <property type="project" value="InterPro"/>
</dbReference>
<protein>
    <recommendedName>
        <fullName evidence="8">Autoinducer 2 import system permease protein LsrD</fullName>
    </recommendedName>
</protein>
<feature type="transmembrane region" description="Helical" evidence="9">
    <location>
        <begin position="76"/>
        <end position="95"/>
    </location>
</feature>
<dbReference type="AlphaFoldDB" id="A0A2L2BRK2"/>
<dbReference type="PANTHER" id="PTHR32196:SF71">
    <property type="entry name" value="AUTOINDUCER 2 IMPORT SYSTEM PERMEASE PROTEIN LSRD"/>
    <property type="match status" value="1"/>
</dbReference>
<keyword evidence="4" id="KW-0997">Cell inner membrane</keyword>